<evidence type="ECO:0000256" key="4">
    <source>
        <dbReference type="ARBA" id="ARBA00023163"/>
    </source>
</evidence>
<dbReference type="InterPro" id="IPR036879">
    <property type="entry name" value="TF_MADSbox_sf"/>
</dbReference>
<dbReference type="EMBL" id="BDDD01001758">
    <property type="protein sequence ID" value="GAV78197.1"/>
    <property type="molecule type" value="Genomic_DNA"/>
</dbReference>
<protein>
    <submittedName>
        <fullName evidence="7">SRF-TF domain-containing protein</fullName>
    </submittedName>
</protein>
<evidence type="ECO:0000313" key="8">
    <source>
        <dbReference type="Proteomes" id="UP000187406"/>
    </source>
</evidence>
<dbReference type="InParanoid" id="A0A1Q3CDB8"/>
<keyword evidence="4" id="KW-0804">Transcription</keyword>
<evidence type="ECO:0000259" key="6">
    <source>
        <dbReference type="PROSITE" id="PS50066"/>
    </source>
</evidence>
<dbReference type="Gene3D" id="3.40.1810.10">
    <property type="entry name" value="Transcription factor, MADS-box"/>
    <property type="match status" value="1"/>
</dbReference>
<gene>
    <name evidence="7" type="ORF">CFOL_v3_21665</name>
</gene>
<dbReference type="SUPFAM" id="SSF55455">
    <property type="entry name" value="SRF-like"/>
    <property type="match status" value="1"/>
</dbReference>
<evidence type="ECO:0000256" key="5">
    <source>
        <dbReference type="ARBA" id="ARBA00023242"/>
    </source>
</evidence>
<dbReference type="GO" id="GO:0000981">
    <property type="term" value="F:DNA-binding transcription factor activity, RNA polymerase II-specific"/>
    <property type="evidence" value="ECO:0007669"/>
    <property type="project" value="TreeGrafter"/>
</dbReference>
<keyword evidence="8" id="KW-1185">Reference proteome</keyword>
<reference evidence="8" key="1">
    <citation type="submission" date="2016-04" db="EMBL/GenBank/DDBJ databases">
        <title>Cephalotus genome sequencing.</title>
        <authorList>
            <person name="Fukushima K."/>
            <person name="Hasebe M."/>
            <person name="Fang X."/>
        </authorList>
    </citation>
    <scope>NUCLEOTIDE SEQUENCE [LARGE SCALE GENOMIC DNA]</scope>
    <source>
        <strain evidence="8">cv. St1</strain>
    </source>
</reference>
<name>A0A1Q3CDB8_CEPFO</name>
<dbReference type="PANTHER" id="PTHR11945">
    <property type="entry name" value="MADS BOX PROTEIN"/>
    <property type="match status" value="1"/>
</dbReference>
<dbReference type="PRINTS" id="PR00404">
    <property type="entry name" value="MADSDOMAIN"/>
</dbReference>
<feature type="domain" description="MADS-box" evidence="6">
    <location>
        <begin position="1"/>
        <end position="45"/>
    </location>
</feature>
<dbReference type="GO" id="GO:0000978">
    <property type="term" value="F:RNA polymerase II cis-regulatory region sequence-specific DNA binding"/>
    <property type="evidence" value="ECO:0007669"/>
    <property type="project" value="TreeGrafter"/>
</dbReference>
<dbReference type="SMART" id="SM00432">
    <property type="entry name" value="MADS"/>
    <property type="match status" value="1"/>
</dbReference>
<evidence type="ECO:0000256" key="1">
    <source>
        <dbReference type="ARBA" id="ARBA00004123"/>
    </source>
</evidence>
<evidence type="ECO:0000256" key="2">
    <source>
        <dbReference type="ARBA" id="ARBA00023015"/>
    </source>
</evidence>
<dbReference type="PANTHER" id="PTHR11945:SF529">
    <property type="entry name" value="MADS-BOX DOMAIN-CONTAINING PROTEIN"/>
    <property type="match status" value="1"/>
</dbReference>
<comment type="caution">
    <text evidence="7">The sequence shown here is derived from an EMBL/GenBank/DDBJ whole genome shotgun (WGS) entry which is preliminary data.</text>
</comment>
<dbReference type="InterPro" id="IPR002100">
    <property type="entry name" value="TF_MADSbox"/>
</dbReference>
<dbReference type="AlphaFoldDB" id="A0A1Q3CDB8"/>
<comment type="subcellular location">
    <subcellularLocation>
        <location evidence="1">Nucleus</location>
    </subcellularLocation>
</comment>
<keyword evidence="5" id="KW-0539">Nucleus</keyword>
<proteinExistence type="predicted"/>
<dbReference type="GO" id="GO:0046983">
    <property type="term" value="F:protein dimerization activity"/>
    <property type="evidence" value="ECO:0007669"/>
    <property type="project" value="InterPro"/>
</dbReference>
<sequence>MGGVAKKKVETREQLSTTFSKRRKGLFTKTVELSLFCDARLVVLVEPIHQKKRKRKEFYCLEHPSFDAVYECFLSGGVPPDINIETKNIMMSLYEERKILDRKMAGTKRGGVYWWQVEDFNKYQSIEEFELVVSRMQSLKKGVETKLNISNPPENATTKHGGNIG</sequence>
<dbReference type="GO" id="GO:0005634">
    <property type="term" value="C:nucleus"/>
    <property type="evidence" value="ECO:0007669"/>
    <property type="project" value="UniProtKB-SubCell"/>
</dbReference>
<dbReference type="Proteomes" id="UP000187406">
    <property type="component" value="Unassembled WGS sequence"/>
</dbReference>
<dbReference type="Pfam" id="PF00319">
    <property type="entry name" value="SRF-TF"/>
    <property type="match status" value="1"/>
</dbReference>
<dbReference type="PROSITE" id="PS50066">
    <property type="entry name" value="MADS_BOX_2"/>
    <property type="match status" value="1"/>
</dbReference>
<evidence type="ECO:0000313" key="7">
    <source>
        <dbReference type="EMBL" id="GAV78197.1"/>
    </source>
</evidence>
<evidence type="ECO:0000256" key="3">
    <source>
        <dbReference type="ARBA" id="ARBA00023125"/>
    </source>
</evidence>
<keyword evidence="3" id="KW-0238">DNA-binding</keyword>
<dbReference type="OrthoDB" id="852113at2759"/>
<dbReference type="FunCoup" id="A0A1Q3CDB8">
    <property type="interactions" value="20"/>
</dbReference>
<keyword evidence="2" id="KW-0805">Transcription regulation</keyword>
<organism evidence="7 8">
    <name type="scientific">Cephalotus follicularis</name>
    <name type="common">Albany pitcher plant</name>
    <dbReference type="NCBI Taxonomy" id="3775"/>
    <lineage>
        <taxon>Eukaryota</taxon>
        <taxon>Viridiplantae</taxon>
        <taxon>Streptophyta</taxon>
        <taxon>Embryophyta</taxon>
        <taxon>Tracheophyta</taxon>
        <taxon>Spermatophyta</taxon>
        <taxon>Magnoliopsida</taxon>
        <taxon>eudicotyledons</taxon>
        <taxon>Gunneridae</taxon>
        <taxon>Pentapetalae</taxon>
        <taxon>rosids</taxon>
        <taxon>fabids</taxon>
        <taxon>Oxalidales</taxon>
        <taxon>Cephalotaceae</taxon>
        <taxon>Cephalotus</taxon>
    </lineage>
</organism>
<accession>A0A1Q3CDB8</accession>